<dbReference type="EMBL" id="JFFR01000027">
    <property type="protein sequence ID" value="KDN27376.1"/>
    <property type="molecule type" value="Genomic_DNA"/>
</dbReference>
<dbReference type="InterPro" id="IPR011256">
    <property type="entry name" value="Reg_factor_effector_dom_sf"/>
</dbReference>
<dbReference type="SMART" id="SM00871">
    <property type="entry name" value="AraC_E_bind"/>
    <property type="match status" value="1"/>
</dbReference>
<keyword evidence="3" id="KW-0804">Transcription</keyword>
<dbReference type="PANTHER" id="PTHR47504">
    <property type="entry name" value="RIGHT ORIGIN-BINDING PROTEIN"/>
    <property type="match status" value="1"/>
</dbReference>
<dbReference type="Pfam" id="PF06445">
    <property type="entry name" value="GyrI-like"/>
    <property type="match status" value="1"/>
</dbReference>
<dbReference type="PANTHER" id="PTHR47504:SF5">
    <property type="entry name" value="RIGHT ORIGIN-BINDING PROTEIN"/>
    <property type="match status" value="1"/>
</dbReference>
<gene>
    <name evidence="5" type="ORF">VFDL14_21040</name>
</gene>
<dbReference type="STRING" id="212667.VFDL14_21040"/>
<dbReference type="AlphaFoldDB" id="A0A066UIX0"/>
<keyword evidence="6" id="KW-1185">Reference proteome</keyword>
<dbReference type="InterPro" id="IPR018060">
    <property type="entry name" value="HTH_AraC"/>
</dbReference>
<dbReference type="Gene3D" id="1.10.10.60">
    <property type="entry name" value="Homeodomain-like"/>
    <property type="match status" value="2"/>
</dbReference>
<dbReference type="InterPro" id="IPR029442">
    <property type="entry name" value="GyrI-like"/>
</dbReference>
<dbReference type="InterPro" id="IPR018062">
    <property type="entry name" value="HTH_AraC-typ_CS"/>
</dbReference>
<proteinExistence type="predicted"/>
<dbReference type="InterPro" id="IPR020449">
    <property type="entry name" value="Tscrpt_reg_AraC-type_HTH"/>
</dbReference>
<dbReference type="Gene3D" id="3.20.80.10">
    <property type="entry name" value="Regulatory factor, effector binding domain"/>
    <property type="match status" value="1"/>
</dbReference>
<comment type="caution">
    <text evidence="5">The sequence shown here is derived from an EMBL/GenBank/DDBJ whole genome shotgun (WGS) entry which is preliminary data.</text>
</comment>
<accession>A0A066UIX0</accession>
<feature type="domain" description="HTH araC/xylS-type" evidence="4">
    <location>
        <begin position="12"/>
        <end position="110"/>
    </location>
</feature>
<dbReference type="PRINTS" id="PR00032">
    <property type="entry name" value="HTHARAC"/>
</dbReference>
<keyword evidence="1" id="KW-0805">Transcription regulation</keyword>
<dbReference type="SMART" id="SM00342">
    <property type="entry name" value="HTH_ARAC"/>
    <property type="match status" value="1"/>
</dbReference>
<evidence type="ECO:0000256" key="3">
    <source>
        <dbReference type="ARBA" id="ARBA00023163"/>
    </source>
</evidence>
<name>A0A066UIX0_9VIBR</name>
<dbReference type="GO" id="GO:0043565">
    <property type="term" value="F:sequence-specific DNA binding"/>
    <property type="evidence" value="ECO:0007669"/>
    <property type="project" value="InterPro"/>
</dbReference>
<organism evidence="5 6">
    <name type="scientific">Vibrio fortis</name>
    <dbReference type="NCBI Taxonomy" id="212667"/>
    <lineage>
        <taxon>Bacteria</taxon>
        <taxon>Pseudomonadati</taxon>
        <taxon>Pseudomonadota</taxon>
        <taxon>Gammaproteobacteria</taxon>
        <taxon>Vibrionales</taxon>
        <taxon>Vibrionaceae</taxon>
        <taxon>Vibrio</taxon>
    </lineage>
</organism>
<dbReference type="Pfam" id="PF12833">
    <property type="entry name" value="HTH_18"/>
    <property type="match status" value="1"/>
</dbReference>
<dbReference type="PROSITE" id="PS01124">
    <property type="entry name" value="HTH_ARAC_FAMILY_2"/>
    <property type="match status" value="1"/>
</dbReference>
<dbReference type="RefSeq" id="WP_032552732.1">
    <property type="nucleotide sequence ID" value="NZ_JFFR01000027.1"/>
</dbReference>
<dbReference type="InterPro" id="IPR009057">
    <property type="entry name" value="Homeodomain-like_sf"/>
</dbReference>
<keyword evidence="2" id="KW-0238">DNA-binding</keyword>
<dbReference type="SUPFAM" id="SSF46689">
    <property type="entry name" value="Homeodomain-like"/>
    <property type="match status" value="2"/>
</dbReference>
<evidence type="ECO:0000259" key="4">
    <source>
        <dbReference type="PROSITE" id="PS01124"/>
    </source>
</evidence>
<dbReference type="InterPro" id="IPR010499">
    <property type="entry name" value="AraC_E-bd"/>
</dbReference>
<dbReference type="Proteomes" id="UP000027219">
    <property type="component" value="Unassembled WGS sequence"/>
</dbReference>
<dbReference type="PROSITE" id="PS00041">
    <property type="entry name" value="HTH_ARAC_FAMILY_1"/>
    <property type="match status" value="1"/>
</dbReference>
<dbReference type="GO" id="GO:0003700">
    <property type="term" value="F:DNA-binding transcription factor activity"/>
    <property type="evidence" value="ECO:0007669"/>
    <property type="project" value="InterPro"/>
</dbReference>
<protein>
    <submittedName>
        <fullName evidence="5">AraC family transcriptional regulator</fullName>
    </submittedName>
</protein>
<evidence type="ECO:0000256" key="2">
    <source>
        <dbReference type="ARBA" id="ARBA00023125"/>
    </source>
</evidence>
<evidence type="ECO:0000313" key="5">
    <source>
        <dbReference type="EMBL" id="KDN27376.1"/>
    </source>
</evidence>
<sequence length="305" mass="34639">MNKNTPAFERISKVLGFIHTNLSSQLSLEEIATQSCWSRWQLQRVFQSETGMTVANYVRELKLSRAAELLLDDDQRVIDIAIALGFNSEISFSRAFKQMFEISPSQYRKSGKRVGLKKPIEVSDFSTALEEESGARFVEVKIDERDAFLIKGMSTEISGLFSLTQDFAQKVPQLWAHLEQEVVLPKEQDLRFIGVVDITQANFDGTNLQYWAGVVLDEQVSMPTLPSVVSEKLEVLTVPKQTYAVVKHKGPIQGLPKTLSWFVLNWLPASGYRGIDGYELEVYPKDYQSQSQDAEMEYWVPIVRA</sequence>
<evidence type="ECO:0000313" key="6">
    <source>
        <dbReference type="Proteomes" id="UP000027219"/>
    </source>
</evidence>
<evidence type="ECO:0000256" key="1">
    <source>
        <dbReference type="ARBA" id="ARBA00023015"/>
    </source>
</evidence>
<reference evidence="5 6" key="1">
    <citation type="submission" date="2014-02" db="EMBL/GenBank/DDBJ databases">
        <title>Vibrio fortis Dalian14 Genome Sequencing.</title>
        <authorList>
            <person name="Wang Y."/>
            <person name="Song L."/>
            <person name="Liu G."/>
            <person name="Ding J."/>
        </authorList>
    </citation>
    <scope>NUCLEOTIDE SEQUENCE [LARGE SCALE GENOMIC DNA]</scope>
    <source>
        <strain evidence="5 6">Dalian14</strain>
    </source>
</reference>
<dbReference type="OrthoDB" id="282744at2"/>
<dbReference type="InterPro" id="IPR050959">
    <property type="entry name" value="MarA-like"/>
</dbReference>
<dbReference type="SUPFAM" id="SSF55136">
    <property type="entry name" value="Probable bacterial effector-binding domain"/>
    <property type="match status" value="1"/>
</dbReference>